<reference evidence="1" key="1">
    <citation type="submission" date="2024-03" db="EMBL/GenBank/DDBJ databases">
        <title>Novel Streptomyces species of biotechnological and ecological value are a feature of Machair soil.</title>
        <authorList>
            <person name="Prole J.R."/>
            <person name="Goodfellow M."/>
            <person name="Allenby N."/>
            <person name="Ward A.C."/>
        </authorList>
    </citation>
    <scope>NUCLEOTIDE SEQUENCE</scope>
    <source>
        <strain evidence="1">MS1.AVA.4</strain>
    </source>
</reference>
<organism evidence="1 2">
    <name type="scientific">Streptomyces pratisoli</name>
    <dbReference type="NCBI Taxonomy" id="3139917"/>
    <lineage>
        <taxon>Bacteria</taxon>
        <taxon>Bacillati</taxon>
        <taxon>Actinomycetota</taxon>
        <taxon>Actinomycetes</taxon>
        <taxon>Kitasatosporales</taxon>
        <taxon>Streptomycetaceae</taxon>
        <taxon>Streptomyces</taxon>
    </lineage>
</organism>
<dbReference type="Proteomes" id="UP001375539">
    <property type="component" value="Unassembled WGS sequence"/>
</dbReference>
<proteinExistence type="predicted"/>
<evidence type="ECO:0000313" key="1">
    <source>
        <dbReference type="EMBL" id="MEJ8658592.1"/>
    </source>
</evidence>
<sequence>MTPPPGLPPTPSQTVGPFFGHALPYEGGGDIAPAGHPEAITVHGHVRDGNGDPVPDALLEFWQPGTGFGRVATGPDGRWSLRTLPPAASRPYLSVCVFARGLTHHLFTRVYVGEAGDDALLSAVPQERRPTLLARPDGERTYRFDIHLQGEKETVFLDFDDAEDSGDSDDIGGIGDTGDSSG</sequence>
<comment type="caution">
    <text evidence="1">The sequence shown here is derived from an EMBL/GenBank/DDBJ whole genome shotgun (WGS) entry which is preliminary data.</text>
</comment>
<protein>
    <submittedName>
        <fullName evidence="1">Protocatechuate 3,4-dioxygenase subunit alpha</fullName>
    </submittedName>
</protein>
<name>A0ACC6QL95_9ACTN</name>
<dbReference type="EMBL" id="JBBKAI010000002">
    <property type="protein sequence ID" value="MEJ8658592.1"/>
    <property type="molecule type" value="Genomic_DNA"/>
</dbReference>
<evidence type="ECO:0000313" key="2">
    <source>
        <dbReference type="Proteomes" id="UP001375539"/>
    </source>
</evidence>
<gene>
    <name evidence="1" type="ORF">WKI58_19055</name>
</gene>
<accession>A0ACC6QL95</accession>
<keyword evidence="2" id="KW-1185">Reference proteome</keyword>